<comment type="catalytic activity">
    <reaction evidence="20">
        <text>ATP + H2O = ADP + phosphate + H(+)</text>
        <dbReference type="Rhea" id="RHEA:13065"/>
        <dbReference type="ChEBI" id="CHEBI:15377"/>
        <dbReference type="ChEBI" id="CHEBI:15378"/>
        <dbReference type="ChEBI" id="CHEBI:30616"/>
        <dbReference type="ChEBI" id="CHEBI:43474"/>
        <dbReference type="ChEBI" id="CHEBI:456216"/>
        <dbReference type="EC" id="3.6.4.13"/>
    </reaction>
    <physiologicalReaction direction="left-to-right" evidence="20">
        <dbReference type="Rhea" id="RHEA:13066"/>
    </physiologicalReaction>
</comment>
<evidence type="ECO:0000256" key="15">
    <source>
        <dbReference type="ARBA" id="ARBA00022840"/>
    </source>
</evidence>
<keyword evidence="17" id="KW-0007">Acetylation</keyword>
<feature type="region of interest" description="Disordered" evidence="24">
    <location>
        <begin position="16"/>
        <end position="80"/>
    </location>
</feature>
<evidence type="ECO:0000259" key="26">
    <source>
        <dbReference type="PROSITE" id="PS51194"/>
    </source>
</evidence>
<dbReference type="PROSITE" id="PS51194">
    <property type="entry name" value="HELICASE_CTER"/>
    <property type="match status" value="1"/>
</dbReference>
<evidence type="ECO:0000256" key="3">
    <source>
        <dbReference type="ARBA" id="ARBA00004642"/>
    </source>
</evidence>
<dbReference type="Proteomes" id="UP000710432">
    <property type="component" value="Unassembled WGS sequence"/>
</dbReference>
<dbReference type="InterPro" id="IPR025696">
    <property type="entry name" value="Beta-barrel_MTR4"/>
</dbReference>
<dbReference type="PANTHER" id="PTHR12131">
    <property type="entry name" value="ATP-DEPENDENT RNA AND DNA HELICASE"/>
    <property type="match status" value="1"/>
</dbReference>
<feature type="domain" description="Helicase ATP-binding" evidence="25">
    <location>
        <begin position="127"/>
        <end position="263"/>
    </location>
</feature>
<dbReference type="InterPro" id="IPR014001">
    <property type="entry name" value="Helicase_ATP-bd"/>
</dbReference>
<dbReference type="CDD" id="cd13154">
    <property type="entry name" value="KOW_Mtr4"/>
    <property type="match status" value="1"/>
</dbReference>
<sequence length="875" mass="99093">MADAFGDELFSVFEDDSTTAAGAKKDKEKEKEKWKGPPGATDKAGKRLDAKLQSESASGVKNKRDADVEGTDEPIFGKKPRIDDSINEDLSLADLMPRVKVQSVETVEGCTHEEYPFILDAFQREAIQCVDNNQSVLVSAHTSAGKTVCAEYAIALALREKQRVIFTSPIKALSNQKYREMYEEFQDVGLMTGDVTINPTASCLVMTTEILRSMLYRGSEVMREVAWVIFDEIHYMRDSGPSNVFKIVKMIMERNFQPVIIFSFSKKDCEAYALQMTKLDFNTDEEKKMVEEVFSNAIDCLSDEDKKLPQALFATETFAMGINMPARTVLFTNARKFDGKDFRWISSGEYIQMSGRAGRRGMDDRGIVILMVDEKMSPTIGKQLLKGSADPLNSAFHLTYNMVLNLLRVEEINPEYMLEKSFYQFQHYRAIPGVVEKVKNSEEQYNKIVIPNEENVVIYYKIRQQLAKLGKEIEEYIHKPKYCLPFLQPGRLVKVKNEGDDFGWGVVVNFSKKSNVKPNSGELDPLYVVEVLLRCSKESLKNSATEAAKPAKPDEKGEMQVVPVLVHLLSAISTVRLYIPKDLRPVDNRQSVLKSIQEVQKRFPDGVPLLDPIDDMGIQDQGLKKVIQKVEAFEHRMYSHPLHNDPNLETVYTLCEKKAQIAIDIKSAKRELKKARTVLQMDELKCRKRVLRRLGFATSSDVIEMKGRVACEISSADELLLTEMMFNGLFNDLSAEQATALLSCFVFQENSSEMPKLTEQLAGPLRQMQECAKRIAKVSAEAKLEIDEDTYLSSFKPHLMDVVYTWATGATFAHICKMTDVFEGSIIRCMRRLEELLRQMCQAAKAIGNTELENKFAEGITKIKRDIVFAASLYL</sequence>
<gene>
    <name evidence="27" type="ORF">LTLLF_191370</name>
</gene>
<dbReference type="GO" id="GO:0016607">
    <property type="term" value="C:nuclear speck"/>
    <property type="evidence" value="ECO:0007669"/>
    <property type="project" value="UniProtKB-SubCell"/>
</dbReference>
<evidence type="ECO:0000256" key="14">
    <source>
        <dbReference type="ARBA" id="ARBA00022806"/>
    </source>
</evidence>
<evidence type="ECO:0000256" key="18">
    <source>
        <dbReference type="ARBA" id="ARBA00023187"/>
    </source>
</evidence>
<evidence type="ECO:0000256" key="12">
    <source>
        <dbReference type="ARBA" id="ARBA00022763"/>
    </source>
</evidence>
<accession>A0A8J6G0N7</accession>
<dbReference type="PANTHER" id="PTHR12131:SF7">
    <property type="entry name" value="EXOSOME RNA HELICASE MTR4"/>
    <property type="match status" value="1"/>
</dbReference>
<evidence type="ECO:0000256" key="23">
    <source>
        <dbReference type="ARBA" id="ARBA00082023"/>
    </source>
</evidence>
<dbReference type="Gene3D" id="3.40.50.300">
    <property type="entry name" value="P-loop containing nucleotide triphosphate hydrolases"/>
    <property type="match status" value="2"/>
</dbReference>
<dbReference type="PROSITE" id="PS51192">
    <property type="entry name" value="HELICASE_ATP_BIND_1"/>
    <property type="match status" value="1"/>
</dbReference>
<dbReference type="FunFam" id="2.40.30.300:FF:000001">
    <property type="entry name" value="Mtr4 exosome RNA helicase"/>
    <property type="match status" value="1"/>
</dbReference>
<dbReference type="InterPro" id="IPR012961">
    <property type="entry name" value="Ski2/MTR4_C"/>
</dbReference>
<evidence type="ECO:0000256" key="1">
    <source>
        <dbReference type="ARBA" id="ARBA00004324"/>
    </source>
</evidence>
<keyword evidence="18" id="KW-0508">mRNA splicing</keyword>
<keyword evidence="6" id="KW-1017">Isopeptide bond</keyword>
<dbReference type="FunFam" id="3.40.50.300:FF:000083">
    <property type="entry name" value="ATP-dependent RNA helicase DOB1"/>
    <property type="match status" value="1"/>
</dbReference>
<evidence type="ECO:0000313" key="27">
    <source>
        <dbReference type="EMBL" id="KAH0502665.1"/>
    </source>
</evidence>
<dbReference type="GO" id="GO:0006397">
    <property type="term" value="P:mRNA processing"/>
    <property type="evidence" value="ECO:0007669"/>
    <property type="project" value="UniProtKB-KW"/>
</dbReference>
<keyword evidence="10" id="KW-0747">Spliceosome</keyword>
<dbReference type="SMART" id="SM01142">
    <property type="entry name" value="DSHCT"/>
    <property type="match status" value="1"/>
</dbReference>
<dbReference type="GO" id="GO:0005681">
    <property type="term" value="C:spliceosomal complex"/>
    <property type="evidence" value="ECO:0007669"/>
    <property type="project" value="UniProtKB-KW"/>
</dbReference>
<dbReference type="Pfam" id="PF08148">
    <property type="entry name" value="DSHCT"/>
    <property type="match status" value="1"/>
</dbReference>
<evidence type="ECO:0000256" key="16">
    <source>
        <dbReference type="ARBA" id="ARBA00022843"/>
    </source>
</evidence>
<evidence type="ECO:0000256" key="17">
    <source>
        <dbReference type="ARBA" id="ARBA00022990"/>
    </source>
</evidence>
<dbReference type="FunFam" id="1.10.3380.30:FF:000002">
    <property type="entry name" value="superkiller viralicidic activity 2-like 2"/>
    <property type="match status" value="1"/>
</dbReference>
<dbReference type="InterPro" id="IPR016438">
    <property type="entry name" value="SKI2-like"/>
</dbReference>
<keyword evidence="8" id="KW-0597">Phosphoprotein</keyword>
<evidence type="ECO:0000256" key="7">
    <source>
        <dbReference type="ARBA" id="ARBA00022552"/>
    </source>
</evidence>
<reference evidence="27" key="1">
    <citation type="submission" date="2020-03" db="EMBL/GenBank/DDBJ databases">
        <title>Studies in the Genomics of Life Span.</title>
        <authorList>
            <person name="Glass D."/>
        </authorList>
    </citation>
    <scope>NUCLEOTIDE SEQUENCE</scope>
    <source>
        <strain evidence="27">LTLLF</strain>
        <tissue evidence="27">Muscle</tissue>
    </source>
</reference>
<keyword evidence="14" id="KW-0347">Helicase</keyword>
<evidence type="ECO:0000256" key="21">
    <source>
        <dbReference type="ARBA" id="ARBA00069430"/>
    </source>
</evidence>
<dbReference type="Gene3D" id="2.40.30.300">
    <property type="match status" value="1"/>
</dbReference>
<keyword evidence="15" id="KW-0067">ATP-binding</keyword>
<dbReference type="GO" id="GO:0000460">
    <property type="term" value="P:maturation of 5.8S rRNA"/>
    <property type="evidence" value="ECO:0007669"/>
    <property type="project" value="TreeGrafter"/>
</dbReference>
<comment type="caution">
    <text evidence="27">The sequence shown here is derived from an EMBL/GenBank/DDBJ whole genome shotgun (WGS) entry which is preliminary data.</text>
</comment>
<dbReference type="Pfam" id="PF21408">
    <property type="entry name" value="MTR4-like_stalk"/>
    <property type="match status" value="1"/>
</dbReference>
<protein>
    <recommendedName>
        <fullName evidence="21">Exosome RNA helicase MTR4</fullName>
        <ecNumber evidence="5">3.6.4.13</ecNumber>
    </recommendedName>
    <alternativeName>
        <fullName evidence="23">Superkiller viralicidic activity 2-like 2</fullName>
    </alternativeName>
    <alternativeName>
        <fullName evidence="22">TRAMP-like complex helicase</fullName>
    </alternativeName>
</protein>
<evidence type="ECO:0000256" key="6">
    <source>
        <dbReference type="ARBA" id="ARBA00022499"/>
    </source>
</evidence>
<evidence type="ECO:0000256" key="5">
    <source>
        <dbReference type="ARBA" id="ARBA00012552"/>
    </source>
</evidence>
<dbReference type="InterPro" id="IPR048392">
    <property type="entry name" value="MTR4-like_stalk"/>
</dbReference>
<keyword evidence="19" id="KW-0539">Nucleus</keyword>
<feature type="compositionally biased region" description="Basic and acidic residues" evidence="24">
    <location>
        <begin position="23"/>
        <end position="35"/>
    </location>
</feature>
<dbReference type="PIRSF" id="PIRSF005198">
    <property type="entry name" value="Antiviral_helicase_SKI2"/>
    <property type="match status" value="1"/>
</dbReference>
<dbReference type="InterPro" id="IPR001650">
    <property type="entry name" value="Helicase_C-like"/>
</dbReference>
<evidence type="ECO:0000256" key="13">
    <source>
        <dbReference type="ARBA" id="ARBA00022801"/>
    </source>
</evidence>
<evidence type="ECO:0000256" key="20">
    <source>
        <dbReference type="ARBA" id="ARBA00049390"/>
    </source>
</evidence>
<dbReference type="GO" id="GO:0005730">
    <property type="term" value="C:nucleolus"/>
    <property type="evidence" value="ECO:0007669"/>
    <property type="project" value="UniProtKB-SubCell"/>
</dbReference>
<dbReference type="GO" id="GO:0006974">
    <property type="term" value="P:DNA damage response"/>
    <property type="evidence" value="ECO:0007669"/>
    <property type="project" value="UniProtKB-KW"/>
</dbReference>
<dbReference type="GO" id="GO:0006401">
    <property type="term" value="P:RNA catabolic process"/>
    <property type="evidence" value="ECO:0007669"/>
    <property type="project" value="InterPro"/>
</dbReference>
<evidence type="ECO:0000259" key="25">
    <source>
        <dbReference type="PROSITE" id="PS51192"/>
    </source>
</evidence>
<evidence type="ECO:0000256" key="10">
    <source>
        <dbReference type="ARBA" id="ARBA00022728"/>
    </source>
</evidence>
<dbReference type="SMART" id="SM00487">
    <property type="entry name" value="DEXDc"/>
    <property type="match status" value="1"/>
</dbReference>
<evidence type="ECO:0000313" key="28">
    <source>
        <dbReference type="Proteomes" id="UP000710432"/>
    </source>
</evidence>
<keyword evidence="16" id="KW-0832">Ubl conjugation</keyword>
<evidence type="ECO:0000256" key="11">
    <source>
        <dbReference type="ARBA" id="ARBA00022741"/>
    </source>
</evidence>
<evidence type="ECO:0000256" key="2">
    <source>
        <dbReference type="ARBA" id="ARBA00004604"/>
    </source>
</evidence>
<dbReference type="GO" id="GO:0016787">
    <property type="term" value="F:hydrolase activity"/>
    <property type="evidence" value="ECO:0007669"/>
    <property type="project" value="UniProtKB-KW"/>
</dbReference>
<feature type="domain" description="Helicase C-terminal" evidence="26">
    <location>
        <begin position="243"/>
        <end position="410"/>
    </location>
</feature>
<dbReference type="EMBL" id="JAATJU010025800">
    <property type="protein sequence ID" value="KAH0502665.1"/>
    <property type="molecule type" value="Genomic_DNA"/>
</dbReference>
<dbReference type="InterPro" id="IPR011545">
    <property type="entry name" value="DEAD/DEAH_box_helicase_dom"/>
</dbReference>
<dbReference type="InterPro" id="IPR050699">
    <property type="entry name" value="RNA-DNA_Helicase"/>
</dbReference>
<feature type="compositionally biased region" description="Basic and acidic residues" evidence="24">
    <location>
        <begin position="43"/>
        <end position="52"/>
    </location>
</feature>
<evidence type="ECO:0000256" key="22">
    <source>
        <dbReference type="ARBA" id="ARBA00077324"/>
    </source>
</evidence>
<evidence type="ECO:0000256" key="8">
    <source>
        <dbReference type="ARBA" id="ARBA00022553"/>
    </source>
</evidence>
<dbReference type="GO" id="GO:0003723">
    <property type="term" value="F:RNA binding"/>
    <property type="evidence" value="ECO:0007669"/>
    <property type="project" value="InterPro"/>
</dbReference>
<dbReference type="GO" id="GO:0005524">
    <property type="term" value="F:ATP binding"/>
    <property type="evidence" value="ECO:0007669"/>
    <property type="project" value="UniProtKB-KW"/>
</dbReference>
<evidence type="ECO:0000256" key="24">
    <source>
        <dbReference type="SAM" id="MobiDB-lite"/>
    </source>
</evidence>
<dbReference type="FunFam" id="1.10.3380.30:FF:000004">
    <property type="entry name" value="Superkiller viralicidic activity 2-like 2"/>
    <property type="match status" value="1"/>
</dbReference>
<dbReference type="Pfam" id="PF00270">
    <property type="entry name" value="DEAD"/>
    <property type="match status" value="1"/>
</dbReference>
<evidence type="ECO:0000256" key="4">
    <source>
        <dbReference type="ARBA" id="ARBA00010140"/>
    </source>
</evidence>
<keyword evidence="13" id="KW-0378">Hydrolase</keyword>
<keyword evidence="7" id="KW-0698">rRNA processing</keyword>
<comment type="subcellular location">
    <subcellularLocation>
        <location evidence="1">Nucleus speckle</location>
    </subcellularLocation>
    <subcellularLocation>
        <location evidence="2">Nucleus</location>
        <location evidence="2">Nucleolus</location>
    </subcellularLocation>
    <subcellularLocation>
        <location evidence="3">Nucleus</location>
        <location evidence="3">Nucleoplasm</location>
    </subcellularLocation>
</comment>
<comment type="similarity">
    <text evidence="4">Belongs to the helicase family. SKI2 subfamily.</text>
</comment>
<dbReference type="EC" id="3.6.4.13" evidence="5"/>
<dbReference type="SUPFAM" id="SSF52540">
    <property type="entry name" value="P-loop containing nucleoside triphosphate hydrolases"/>
    <property type="match status" value="1"/>
</dbReference>
<name>A0A8J6G0N7_MICOH</name>
<dbReference type="GO" id="GO:0003724">
    <property type="term" value="F:RNA helicase activity"/>
    <property type="evidence" value="ECO:0007669"/>
    <property type="project" value="UniProtKB-EC"/>
</dbReference>
<dbReference type="CDD" id="cd18795">
    <property type="entry name" value="SF2_C_Ski2"/>
    <property type="match status" value="1"/>
</dbReference>
<dbReference type="Gene3D" id="1.10.3380.30">
    <property type="match status" value="2"/>
</dbReference>
<dbReference type="Pfam" id="PF13234">
    <property type="entry name" value="MTR4_beta-barrel"/>
    <property type="match status" value="1"/>
</dbReference>
<dbReference type="GO" id="GO:0008380">
    <property type="term" value="P:RNA splicing"/>
    <property type="evidence" value="ECO:0007669"/>
    <property type="project" value="UniProtKB-KW"/>
</dbReference>
<proteinExistence type="inferred from homology"/>
<dbReference type="SMART" id="SM00490">
    <property type="entry name" value="HELICc"/>
    <property type="match status" value="1"/>
</dbReference>
<dbReference type="InterPro" id="IPR027417">
    <property type="entry name" value="P-loop_NTPase"/>
</dbReference>
<evidence type="ECO:0000256" key="9">
    <source>
        <dbReference type="ARBA" id="ARBA00022664"/>
    </source>
</evidence>
<keyword evidence="12" id="KW-0227">DNA damage</keyword>
<organism evidence="27 28">
    <name type="scientific">Microtus ochrogaster</name>
    <name type="common">Prairie vole</name>
    <dbReference type="NCBI Taxonomy" id="79684"/>
    <lineage>
        <taxon>Eukaryota</taxon>
        <taxon>Metazoa</taxon>
        <taxon>Chordata</taxon>
        <taxon>Craniata</taxon>
        <taxon>Vertebrata</taxon>
        <taxon>Euteleostomi</taxon>
        <taxon>Mammalia</taxon>
        <taxon>Eutheria</taxon>
        <taxon>Euarchontoglires</taxon>
        <taxon>Glires</taxon>
        <taxon>Rodentia</taxon>
        <taxon>Myomorpha</taxon>
        <taxon>Muroidea</taxon>
        <taxon>Cricetidae</taxon>
        <taxon>Arvicolinae</taxon>
        <taxon>Microtus</taxon>
    </lineage>
</organism>
<keyword evidence="9" id="KW-0507">mRNA processing</keyword>
<dbReference type="AlphaFoldDB" id="A0A8J6G0N7"/>
<keyword evidence="11" id="KW-0547">Nucleotide-binding</keyword>
<evidence type="ECO:0000256" key="19">
    <source>
        <dbReference type="ARBA" id="ARBA00023242"/>
    </source>
</evidence>